<evidence type="ECO:0000256" key="3">
    <source>
        <dbReference type="ARBA" id="ARBA00022723"/>
    </source>
</evidence>
<reference evidence="10" key="1">
    <citation type="journal article" date="2019" name="Int. J. Syst. Evol. Microbiol.">
        <title>The Global Catalogue of Microorganisms (GCM) 10K type strain sequencing project: providing services to taxonomists for standard genome sequencing and annotation.</title>
        <authorList>
            <consortium name="The Broad Institute Genomics Platform"/>
            <consortium name="The Broad Institute Genome Sequencing Center for Infectious Disease"/>
            <person name="Wu L."/>
            <person name="Ma J."/>
        </authorList>
    </citation>
    <scope>NUCLEOTIDE SEQUENCE [LARGE SCALE GENOMIC DNA]</scope>
    <source>
        <strain evidence="10">KCTC 52042</strain>
    </source>
</reference>
<name>A0ABW5JIP3_9BACT</name>
<dbReference type="Gene3D" id="3.30.465.10">
    <property type="match status" value="1"/>
</dbReference>
<evidence type="ECO:0000256" key="2">
    <source>
        <dbReference type="ARBA" id="ARBA00022630"/>
    </source>
</evidence>
<dbReference type="InterPro" id="IPR016164">
    <property type="entry name" value="FAD-linked_Oxase-like_C"/>
</dbReference>
<dbReference type="PANTHER" id="PTHR11748:SF119">
    <property type="entry name" value="D-2-HYDROXYGLUTARATE DEHYDROGENASE"/>
    <property type="match status" value="1"/>
</dbReference>
<evidence type="ECO:0000313" key="9">
    <source>
        <dbReference type="EMBL" id="MFD2531469.1"/>
    </source>
</evidence>
<keyword evidence="5" id="KW-0560">Oxidoreductase</keyword>
<proteinExistence type="predicted"/>
<dbReference type="InterPro" id="IPR016166">
    <property type="entry name" value="FAD-bd_PCMH"/>
</dbReference>
<evidence type="ECO:0000256" key="7">
    <source>
        <dbReference type="ARBA" id="ARBA00023014"/>
    </source>
</evidence>
<dbReference type="PROSITE" id="PS51387">
    <property type="entry name" value="FAD_PCMH"/>
    <property type="match status" value="1"/>
</dbReference>
<evidence type="ECO:0000256" key="4">
    <source>
        <dbReference type="ARBA" id="ARBA00022827"/>
    </source>
</evidence>
<dbReference type="Gene3D" id="3.30.70.2190">
    <property type="match status" value="1"/>
</dbReference>
<feature type="domain" description="FAD-binding PCMH-type" evidence="8">
    <location>
        <begin position="19"/>
        <end position="256"/>
    </location>
</feature>
<dbReference type="PROSITE" id="PS00198">
    <property type="entry name" value="4FE4S_FER_1"/>
    <property type="match status" value="1"/>
</dbReference>
<accession>A0ABW5JIP3</accession>
<dbReference type="SUPFAM" id="SSF46548">
    <property type="entry name" value="alpha-helical ferredoxin"/>
    <property type="match status" value="1"/>
</dbReference>
<dbReference type="InterPro" id="IPR036318">
    <property type="entry name" value="FAD-bd_PCMH-like_sf"/>
</dbReference>
<dbReference type="Gene3D" id="1.10.45.10">
    <property type="entry name" value="Vanillyl-alcohol Oxidase, Chain A, domain 4"/>
    <property type="match status" value="1"/>
</dbReference>
<dbReference type="SUPFAM" id="SSF55103">
    <property type="entry name" value="FAD-linked oxidases, C-terminal domain"/>
    <property type="match status" value="1"/>
</dbReference>
<organism evidence="9 10">
    <name type="scientific">Gracilimonas halophila</name>
    <dbReference type="NCBI Taxonomy" id="1834464"/>
    <lineage>
        <taxon>Bacteria</taxon>
        <taxon>Pseudomonadati</taxon>
        <taxon>Balneolota</taxon>
        <taxon>Balneolia</taxon>
        <taxon>Balneolales</taxon>
        <taxon>Balneolaceae</taxon>
        <taxon>Gracilimonas</taxon>
    </lineage>
</organism>
<comment type="caution">
    <text evidence="9">The sequence shown here is derived from an EMBL/GenBank/DDBJ whole genome shotgun (WGS) entry which is preliminary data.</text>
</comment>
<evidence type="ECO:0000256" key="1">
    <source>
        <dbReference type="ARBA" id="ARBA00001974"/>
    </source>
</evidence>
<dbReference type="RefSeq" id="WP_390298575.1">
    <property type="nucleotide sequence ID" value="NZ_JBHULI010000003.1"/>
</dbReference>
<comment type="cofactor">
    <cofactor evidence="1">
        <name>FAD</name>
        <dbReference type="ChEBI" id="CHEBI:57692"/>
    </cofactor>
</comment>
<keyword evidence="2" id="KW-0285">Flavoprotein</keyword>
<dbReference type="EMBL" id="JBHULI010000003">
    <property type="protein sequence ID" value="MFD2531469.1"/>
    <property type="molecule type" value="Genomic_DNA"/>
</dbReference>
<dbReference type="SUPFAM" id="SSF56176">
    <property type="entry name" value="FAD-binding/transporter-associated domain-like"/>
    <property type="match status" value="1"/>
</dbReference>
<keyword evidence="4" id="KW-0274">FAD</keyword>
<dbReference type="Proteomes" id="UP001597460">
    <property type="component" value="Unassembled WGS sequence"/>
</dbReference>
<dbReference type="Gene3D" id="3.30.70.2740">
    <property type="match status" value="1"/>
</dbReference>
<sequence>MIQRDSLTRHLYAQDASMYQEVPEGVSFPKNISDIRALVEQANTHKFSITARSAGTSLAGQTTGGGVIMDVSRYMDKILSLDEASKIAHVQPGVIRDTLNREAGKFDLLFGPDTATTNRCMIGGMIGNNSSGSFSIKYQTTREHILEVEAVLSDGSVAYFKPLAKEELEAKKKLDNLEGHIYRSMLKLIEKNRDLIERSYPHKDIIRRNTGYALDKLLEMQPFNPKGRKFNLCELLCGSEGTLAMTAAAKLNLVPKDSHKLVVVPQFESLDEAMKAAVHIVGYEPAAVELVDHIIMDATKGNIEQRKNRFFLEGEPRYILITQLEGNDLNELQEKAQKLGETLKEKSLGYAYPIISDADEMKRVWDLRKAGLGLLMGLGKDGRSPSFCEDTAVRVQDLPGYVKEFEQILKKHDTHCVFYAHASVGELHLRPQIDITTEAGLEKMKVMAEEIADLVKKYNGSLSGEHGDGRVRAPYIKKILGEEMLPVLKQVKEIWDPNYIFNPGKIVDPKPVDADLRFSPDYIKPDEETVFSWNKEGSLGDALELCNGAGVCRKLAESGGTMCPSYMATKEEKDSTRGRANVFRQVFSGEDPHGYESEELKEALDLCLSCKACKSECPANVDMAKMKAEFMNGWHQKKGAQLKERFFSYAGKIFPLASITPKIANMVAISKPGKWIFENMFGIDARRDLPAFAPKTFRTLYRKHKRNGVLRSDNKVVLFIDLFTNYNEAKIGMDAMNVLEKMGYEVIIPKSMETGRPQISKGFLKEAKFITKKVLAEFEEFVECGIPVVGLEPSEILTLRDEFLELCNDEELPLAQKLATFSFTFEEFITQNKDRIPARGSSRKVLLHGHCHAKALVGNEPTVEALESAGFEVEVLETGCCGMAGSFGYEKDHYEVSQDIGELVLFPKLRENQTDEVCAPGFSCRHQIKDGLKRDAMHPASLIARAIL</sequence>
<dbReference type="Pfam" id="PF01565">
    <property type="entry name" value="FAD_binding_4"/>
    <property type="match status" value="1"/>
</dbReference>
<keyword evidence="7" id="KW-0411">Iron-sulfur</keyword>
<dbReference type="Gene3D" id="1.10.1060.10">
    <property type="entry name" value="Alpha-helical ferredoxin"/>
    <property type="match status" value="1"/>
</dbReference>
<evidence type="ECO:0000313" key="10">
    <source>
        <dbReference type="Proteomes" id="UP001597460"/>
    </source>
</evidence>
<dbReference type="InterPro" id="IPR017900">
    <property type="entry name" value="4Fe4S_Fe_S_CS"/>
</dbReference>
<keyword evidence="3" id="KW-0479">Metal-binding</keyword>
<dbReference type="InterPro" id="IPR004113">
    <property type="entry name" value="FAD-bd_oxidored_4_C"/>
</dbReference>
<dbReference type="InterPro" id="IPR016169">
    <property type="entry name" value="FAD-bd_PCMH_sub2"/>
</dbReference>
<dbReference type="PANTHER" id="PTHR11748">
    <property type="entry name" value="D-LACTATE DEHYDROGENASE"/>
    <property type="match status" value="1"/>
</dbReference>
<dbReference type="InterPro" id="IPR016171">
    <property type="entry name" value="Vanillyl_alc_oxidase_C-sub2"/>
</dbReference>
<dbReference type="InterPro" id="IPR006094">
    <property type="entry name" value="Oxid_FAD_bind_N"/>
</dbReference>
<dbReference type="Pfam" id="PF02913">
    <property type="entry name" value="FAD-oxidase_C"/>
    <property type="match status" value="1"/>
</dbReference>
<dbReference type="Pfam" id="PF13534">
    <property type="entry name" value="Fer4_17"/>
    <property type="match status" value="1"/>
</dbReference>
<evidence type="ECO:0000256" key="5">
    <source>
        <dbReference type="ARBA" id="ARBA00023002"/>
    </source>
</evidence>
<keyword evidence="10" id="KW-1185">Reference proteome</keyword>
<evidence type="ECO:0000256" key="6">
    <source>
        <dbReference type="ARBA" id="ARBA00023004"/>
    </source>
</evidence>
<gene>
    <name evidence="9" type="ORF">ACFSVN_03315</name>
</gene>
<keyword evidence="6" id="KW-0408">Iron</keyword>
<evidence type="ECO:0000259" key="8">
    <source>
        <dbReference type="PROSITE" id="PS51387"/>
    </source>
</evidence>
<dbReference type="InterPro" id="IPR009051">
    <property type="entry name" value="Helical_ferredxn"/>
</dbReference>
<protein>
    <submittedName>
        <fullName evidence="9">FAD-binding and (Fe-S)-binding domain-containing protein</fullName>
    </submittedName>
</protein>